<feature type="domain" description="MADF" evidence="1">
    <location>
        <begin position="9"/>
        <end position="62"/>
    </location>
</feature>
<proteinExistence type="predicted"/>
<sequence>MIGFETKVHCKRKWTALRDVFVKSFKTHGAPVTNNGNSSSSSNSRRTSTNSKWKFFHNMYFIADNLNPRNQRLQYHSTIRGFFVIRGRKIGRKFCQLYRDADQFSRMNTLKGFLSSTGAVPSLANVGAQ</sequence>
<organism evidence="2 3">
    <name type="scientific">Romanomermis culicivorax</name>
    <name type="common">Nematode worm</name>
    <dbReference type="NCBI Taxonomy" id="13658"/>
    <lineage>
        <taxon>Eukaryota</taxon>
        <taxon>Metazoa</taxon>
        <taxon>Ecdysozoa</taxon>
        <taxon>Nematoda</taxon>
        <taxon>Enoplea</taxon>
        <taxon>Dorylaimia</taxon>
        <taxon>Mermithida</taxon>
        <taxon>Mermithoidea</taxon>
        <taxon>Mermithidae</taxon>
        <taxon>Romanomermis</taxon>
    </lineage>
</organism>
<protein>
    <submittedName>
        <fullName evidence="3">MADF domain-containing protein</fullName>
    </submittedName>
</protein>
<evidence type="ECO:0000259" key="1">
    <source>
        <dbReference type="Pfam" id="PF10545"/>
    </source>
</evidence>
<dbReference type="InterPro" id="IPR006578">
    <property type="entry name" value="MADF-dom"/>
</dbReference>
<keyword evidence="2" id="KW-1185">Reference proteome</keyword>
<evidence type="ECO:0000313" key="2">
    <source>
        <dbReference type="Proteomes" id="UP000887565"/>
    </source>
</evidence>
<dbReference type="Pfam" id="PF10545">
    <property type="entry name" value="MADF_DNA_bdg"/>
    <property type="match status" value="1"/>
</dbReference>
<dbReference type="Proteomes" id="UP000887565">
    <property type="component" value="Unplaced"/>
</dbReference>
<name>A0A915KP73_ROMCU</name>
<evidence type="ECO:0000313" key="3">
    <source>
        <dbReference type="WBParaSite" id="nRc.2.0.1.t39533-RA"/>
    </source>
</evidence>
<accession>A0A915KP73</accession>
<dbReference type="AlphaFoldDB" id="A0A915KP73"/>
<dbReference type="WBParaSite" id="nRc.2.0.1.t39533-RA">
    <property type="protein sequence ID" value="nRc.2.0.1.t39533-RA"/>
    <property type="gene ID" value="nRc.2.0.1.g39533"/>
</dbReference>
<reference evidence="3" key="1">
    <citation type="submission" date="2022-11" db="UniProtKB">
        <authorList>
            <consortium name="WormBaseParasite"/>
        </authorList>
    </citation>
    <scope>IDENTIFICATION</scope>
</reference>